<dbReference type="InterPro" id="IPR038477">
    <property type="entry name" value="ASST_N_sf"/>
</dbReference>
<dbReference type="Pfam" id="PF17425">
    <property type="entry name" value="Arylsulfotran_N"/>
    <property type="match status" value="1"/>
</dbReference>
<proteinExistence type="predicted"/>
<sequence length="553" mass="62873">MKKKKHWVIAGILCLAAAGGIIYGFSSNQIQNTTFWRSLHTRIIPSETLGESVYEVDADADSIYSLNYQSAVEDKITEALDEYTVASPLLLYNPFGTNTSSSLLVAYHGDEAYTLSYEIHVEDETIQDFSKTAVTVAIEEGYASQVIGFVYGEKNTLTLTYSDDKGKTIASHTYTIEMPQCATQNNTQLAIENGDSAHELSDGLFAVFGLDKSFNSNIYLYDNDGVLRGELPLKNYRSDRIEQVGDELLYSYSKNGFMTVNQLGKITNLYSIGSYKQHHEFRYDEEHNELVILVNEDNDMTIEDVMISLDLETNEVKELVDMKDLLPQLYEKAVSPEEGNTYGGDELDWIHLNSFDFMGDDLIVSSRELSTIIKISDYRNNPSISYFLADASLYQENDDDAHTLLYAKGTDFISQSGQHTITYLADDALPKGQYYLYMFNNNFTNARTRQDLDWSAFIGAGTYTEGTASYYYQYLVDENSGTYTLVDQVALPYSSIVSSCEWYQDHLISSSGKSNCFNEYDKEGNLIREYHYEAEKYAYRVFKYDFSDFYFQS</sequence>
<dbReference type="EMBL" id="JANGCH010000006">
    <property type="protein sequence ID" value="MCQ5121808.1"/>
    <property type="molecule type" value="Genomic_DNA"/>
</dbReference>
<accession>A0ABT1SLB9</accession>
<dbReference type="InterPro" id="IPR053143">
    <property type="entry name" value="Arylsulfate_ST"/>
</dbReference>
<dbReference type="InterPro" id="IPR035391">
    <property type="entry name" value="Arylsulfotran_N"/>
</dbReference>
<evidence type="ECO:0000259" key="1">
    <source>
        <dbReference type="Pfam" id="PF17425"/>
    </source>
</evidence>
<dbReference type="InterPro" id="IPR010262">
    <property type="entry name" value="Arylsulfotransferase_bact"/>
</dbReference>
<feature type="domain" description="Arylsulfotransferase N-terminal" evidence="1">
    <location>
        <begin position="91"/>
        <end position="179"/>
    </location>
</feature>
<dbReference type="Proteomes" id="UP001524435">
    <property type="component" value="Unassembled WGS sequence"/>
</dbReference>
<dbReference type="RefSeq" id="WP_256197741.1">
    <property type="nucleotide sequence ID" value="NZ_CANTYB010000075.1"/>
</dbReference>
<gene>
    <name evidence="2" type="ORF">NE663_05980</name>
</gene>
<protein>
    <submittedName>
        <fullName evidence="2">Aryl-sulfate sulfotransferase</fullName>
    </submittedName>
</protein>
<name>A0ABT1SLB9_9FIRM</name>
<comment type="caution">
    <text evidence="2">The sequence shown here is derived from an EMBL/GenBank/DDBJ whole genome shotgun (WGS) entry which is preliminary data.</text>
</comment>
<reference evidence="2 3" key="1">
    <citation type="submission" date="2022-06" db="EMBL/GenBank/DDBJ databases">
        <title>Isolation of gut microbiota from human fecal samples.</title>
        <authorList>
            <person name="Pamer E.G."/>
            <person name="Barat B."/>
            <person name="Waligurski E."/>
            <person name="Medina S."/>
            <person name="Paddock L."/>
            <person name="Mostad J."/>
        </authorList>
    </citation>
    <scope>NUCLEOTIDE SEQUENCE [LARGE SCALE GENOMIC DNA]</scope>
    <source>
        <strain evidence="2 3">DFI.6.1</strain>
    </source>
</reference>
<evidence type="ECO:0000313" key="2">
    <source>
        <dbReference type="EMBL" id="MCQ5121808.1"/>
    </source>
</evidence>
<organism evidence="2 3">
    <name type="scientific">Massilicoli timonensis</name>
    <dbReference type="NCBI Taxonomy" id="2015901"/>
    <lineage>
        <taxon>Bacteria</taxon>
        <taxon>Bacillati</taxon>
        <taxon>Bacillota</taxon>
        <taxon>Erysipelotrichia</taxon>
        <taxon>Erysipelotrichales</taxon>
        <taxon>Erysipelotrichaceae</taxon>
        <taxon>Massilicoli</taxon>
    </lineage>
</organism>
<evidence type="ECO:0000313" key="3">
    <source>
        <dbReference type="Proteomes" id="UP001524435"/>
    </source>
</evidence>
<dbReference type="PANTHER" id="PTHR35340:SF5">
    <property type="entry name" value="ASST-DOMAIN-CONTAINING PROTEIN"/>
    <property type="match status" value="1"/>
</dbReference>
<dbReference type="Pfam" id="PF05935">
    <property type="entry name" value="Arylsulfotrans"/>
    <property type="match status" value="1"/>
</dbReference>
<dbReference type="Gene3D" id="2.60.40.3100">
    <property type="entry name" value="Arylsulphate sulphotransferase monomer, N-terminal domain"/>
    <property type="match status" value="1"/>
</dbReference>
<dbReference type="PANTHER" id="PTHR35340">
    <property type="entry name" value="PQQ ENZYME REPEAT PROTEIN-RELATED"/>
    <property type="match status" value="1"/>
</dbReference>
<keyword evidence="3" id="KW-1185">Reference proteome</keyword>